<gene>
    <name evidence="1" type="ORF">DS2_11463</name>
</gene>
<dbReference type="InterPro" id="IPR009776">
    <property type="entry name" value="Spore_0_M"/>
</dbReference>
<organism evidence="1 2">
    <name type="scientific">Catenovulum agarivorans DS-2</name>
    <dbReference type="NCBI Taxonomy" id="1328313"/>
    <lineage>
        <taxon>Bacteria</taxon>
        <taxon>Pseudomonadati</taxon>
        <taxon>Pseudomonadota</taxon>
        <taxon>Gammaproteobacteria</taxon>
        <taxon>Alteromonadales</taxon>
        <taxon>Alteromonadaceae</taxon>
        <taxon>Catenovulum</taxon>
    </lineage>
</organism>
<accession>W7QLE0</accession>
<dbReference type="OrthoDB" id="2351239at2"/>
<dbReference type="Pfam" id="PF07070">
    <property type="entry name" value="Spo0M"/>
    <property type="match status" value="1"/>
</dbReference>
<name>W7QLE0_9ALTE</name>
<dbReference type="Proteomes" id="UP000019276">
    <property type="component" value="Unassembled WGS sequence"/>
</dbReference>
<evidence type="ECO:0000313" key="1">
    <source>
        <dbReference type="EMBL" id="EWH09747.1"/>
    </source>
</evidence>
<evidence type="ECO:0000313" key="2">
    <source>
        <dbReference type="Proteomes" id="UP000019276"/>
    </source>
</evidence>
<sequence>MSFLKRILVPFTHNETAASMHWQLQGKTFTVGSDLTFSVDFIGGAVEQHVSNVQASLLCLLDDVSGDTQAIHNEIIRTDIDRNFFIPAKKTLQKFYSLHLPPTSPLSNDICRYKLNIELNTSSPPQYGLSAALTIGPSEQISIWFQVLKSLQFKRESHWNQPVKTSMQTEKYIQKFRYRKENFINGKSLDIIFRFEQYTEYLDVFVKSNFAHQAHAKQSTSETFRFTIDHADVSFYASKLLRQLRDN</sequence>
<dbReference type="RefSeq" id="WP_035014924.1">
    <property type="nucleotide sequence ID" value="NZ_ARZY01000020.1"/>
</dbReference>
<dbReference type="STRING" id="1328313.DS2_11463"/>
<reference evidence="1 2" key="1">
    <citation type="journal article" date="2014" name="Genome Announc.">
        <title>Draft Genome Sequence of the Agar-Degrading Bacterium Catenovulum sp. Strain DS-2, Isolated from Intestines of Haliotis diversicolor.</title>
        <authorList>
            <person name="Shan D."/>
            <person name="Li X."/>
            <person name="Gu Z."/>
            <person name="Wei G."/>
            <person name="Gao Z."/>
            <person name="Shao Z."/>
        </authorList>
    </citation>
    <scope>NUCLEOTIDE SEQUENCE [LARGE SCALE GENOMIC DNA]</scope>
    <source>
        <strain evidence="1 2">DS-2</strain>
    </source>
</reference>
<comment type="caution">
    <text evidence="1">The sequence shown here is derived from an EMBL/GenBank/DDBJ whole genome shotgun (WGS) entry which is preliminary data.</text>
</comment>
<protein>
    <submittedName>
        <fullName evidence="1">Uncharacterized protein</fullName>
    </submittedName>
</protein>
<keyword evidence="2" id="KW-1185">Reference proteome</keyword>
<dbReference type="AlphaFoldDB" id="W7QLE0"/>
<dbReference type="EMBL" id="ARZY01000020">
    <property type="protein sequence ID" value="EWH09747.1"/>
    <property type="molecule type" value="Genomic_DNA"/>
</dbReference>
<proteinExistence type="predicted"/>